<feature type="domain" description="CBM1" evidence="13">
    <location>
        <begin position="112"/>
        <end position="148"/>
    </location>
</feature>
<evidence type="ECO:0000256" key="8">
    <source>
        <dbReference type="ARBA" id="ARBA00023277"/>
    </source>
</evidence>
<dbReference type="PROSITE" id="PS51761">
    <property type="entry name" value="GH11_3"/>
    <property type="match status" value="1"/>
</dbReference>
<protein>
    <recommendedName>
        <fullName evidence="4">endo-1,4-beta-xylanase</fullName>
        <ecNumber evidence="4">3.2.1.8</ecNumber>
    </recommendedName>
</protein>
<dbReference type="GO" id="GO:0030248">
    <property type="term" value="F:cellulose binding"/>
    <property type="evidence" value="ECO:0007669"/>
    <property type="project" value="InterPro"/>
</dbReference>
<evidence type="ECO:0000256" key="2">
    <source>
        <dbReference type="ARBA" id="ARBA00004851"/>
    </source>
</evidence>
<dbReference type="GO" id="GO:0031176">
    <property type="term" value="F:endo-1,4-beta-xylanase activity"/>
    <property type="evidence" value="ECO:0007669"/>
    <property type="project" value="UniProtKB-EC"/>
</dbReference>
<evidence type="ECO:0000256" key="9">
    <source>
        <dbReference type="ARBA" id="ARBA00023295"/>
    </source>
</evidence>
<sequence length="148" mass="15426">MCSSYSSLGTYTVYTQVRTNARSIDGTQTFMQYLSVRTSNRIGGTVTTGNHFNCWKSFGLELGQFNYMILATEGFDSFGSSSITVSEGSSSPSGPSSSSVSTALPSGPTGGGTVSKFGQCGGIGYTGSTVCASPFTCNVFSAYYSQCL</sequence>
<evidence type="ECO:0000256" key="3">
    <source>
        <dbReference type="ARBA" id="ARBA00007792"/>
    </source>
</evidence>
<name>A0A6A4HXG1_9AGAR</name>
<evidence type="ECO:0000256" key="6">
    <source>
        <dbReference type="ARBA" id="ARBA00022729"/>
    </source>
</evidence>
<dbReference type="GO" id="GO:0045493">
    <property type="term" value="P:xylan catabolic process"/>
    <property type="evidence" value="ECO:0007669"/>
    <property type="project" value="UniProtKB-UniPathway"/>
</dbReference>
<dbReference type="Pfam" id="PF00734">
    <property type="entry name" value="CBM_1"/>
    <property type="match status" value="1"/>
</dbReference>
<dbReference type="Proteomes" id="UP000799118">
    <property type="component" value="Unassembled WGS sequence"/>
</dbReference>
<dbReference type="Gene3D" id="2.60.120.180">
    <property type="match status" value="1"/>
</dbReference>
<dbReference type="EC" id="3.2.1.8" evidence="4"/>
<dbReference type="InterPro" id="IPR033123">
    <property type="entry name" value="GH11_dom"/>
</dbReference>
<dbReference type="OrthoDB" id="2119228at2759"/>
<evidence type="ECO:0000256" key="12">
    <source>
        <dbReference type="SAM" id="MobiDB-lite"/>
    </source>
</evidence>
<evidence type="ECO:0000256" key="4">
    <source>
        <dbReference type="ARBA" id="ARBA00012590"/>
    </source>
</evidence>
<evidence type="ECO:0000259" key="13">
    <source>
        <dbReference type="PROSITE" id="PS51164"/>
    </source>
</evidence>
<evidence type="ECO:0000256" key="1">
    <source>
        <dbReference type="ARBA" id="ARBA00000681"/>
    </source>
</evidence>
<accession>A0A6A4HXG1</accession>
<evidence type="ECO:0000313" key="16">
    <source>
        <dbReference type="Proteomes" id="UP000799118"/>
    </source>
</evidence>
<gene>
    <name evidence="15" type="ORF">BT96DRAFT_973427</name>
</gene>
<dbReference type="SMART" id="SM00236">
    <property type="entry name" value="fCBD"/>
    <property type="match status" value="1"/>
</dbReference>
<comment type="pathway">
    <text evidence="2">Glycan degradation; xylan degradation.</text>
</comment>
<dbReference type="InterPro" id="IPR013319">
    <property type="entry name" value="GH11/12"/>
</dbReference>
<dbReference type="Pfam" id="PF00457">
    <property type="entry name" value="Glyco_hydro_11"/>
    <property type="match status" value="1"/>
</dbReference>
<keyword evidence="16" id="KW-1185">Reference proteome</keyword>
<evidence type="ECO:0000259" key="14">
    <source>
        <dbReference type="PROSITE" id="PS51761"/>
    </source>
</evidence>
<dbReference type="PROSITE" id="PS51164">
    <property type="entry name" value="CBM1_2"/>
    <property type="match status" value="1"/>
</dbReference>
<keyword evidence="8" id="KW-0119">Carbohydrate metabolism</keyword>
<dbReference type="PANTHER" id="PTHR46828">
    <property type="entry name" value="ENDO-1,4-BETA-XYLANASE A-RELATED"/>
    <property type="match status" value="1"/>
</dbReference>
<evidence type="ECO:0000256" key="10">
    <source>
        <dbReference type="ARBA" id="ARBA00023326"/>
    </source>
</evidence>
<dbReference type="InterPro" id="IPR000254">
    <property type="entry name" value="CBD"/>
</dbReference>
<keyword evidence="5" id="KW-0858">Xylan degradation</keyword>
<evidence type="ECO:0000256" key="5">
    <source>
        <dbReference type="ARBA" id="ARBA00022651"/>
    </source>
</evidence>
<comment type="catalytic activity">
    <reaction evidence="1">
        <text>Endohydrolysis of (1-&gt;4)-beta-D-xylosidic linkages in xylans.</text>
        <dbReference type="EC" id="3.2.1.8"/>
    </reaction>
</comment>
<comment type="caution">
    <text evidence="11">Lacks conserved residue(s) required for the propagation of feature annotation.</text>
</comment>
<reference evidence="15" key="1">
    <citation type="journal article" date="2019" name="Environ. Microbiol.">
        <title>Fungal ecological strategies reflected in gene transcription - a case study of two litter decomposers.</title>
        <authorList>
            <person name="Barbi F."/>
            <person name="Kohler A."/>
            <person name="Barry K."/>
            <person name="Baskaran P."/>
            <person name="Daum C."/>
            <person name="Fauchery L."/>
            <person name="Ihrmark K."/>
            <person name="Kuo A."/>
            <person name="LaButti K."/>
            <person name="Lipzen A."/>
            <person name="Morin E."/>
            <person name="Grigoriev I.V."/>
            <person name="Henrissat B."/>
            <person name="Lindahl B."/>
            <person name="Martin F."/>
        </authorList>
    </citation>
    <scope>NUCLEOTIDE SEQUENCE</scope>
    <source>
        <strain evidence="15">JB14</strain>
    </source>
</reference>
<dbReference type="AlphaFoldDB" id="A0A6A4HXG1"/>
<dbReference type="InterPro" id="IPR013320">
    <property type="entry name" value="ConA-like_dom_sf"/>
</dbReference>
<keyword evidence="9" id="KW-0326">Glycosidase</keyword>
<keyword evidence="6" id="KW-0732">Signal</keyword>
<dbReference type="PANTHER" id="PTHR46828:SF2">
    <property type="entry name" value="ENDO-1,4-BETA-XYLANASE A-RELATED"/>
    <property type="match status" value="1"/>
</dbReference>
<dbReference type="GO" id="GO:0005576">
    <property type="term" value="C:extracellular region"/>
    <property type="evidence" value="ECO:0007669"/>
    <property type="project" value="InterPro"/>
</dbReference>
<evidence type="ECO:0000256" key="11">
    <source>
        <dbReference type="PROSITE-ProRule" id="PRU01097"/>
    </source>
</evidence>
<dbReference type="SUPFAM" id="SSF49899">
    <property type="entry name" value="Concanavalin A-like lectins/glucanases"/>
    <property type="match status" value="1"/>
</dbReference>
<feature type="region of interest" description="Disordered" evidence="12">
    <location>
        <begin position="84"/>
        <end position="107"/>
    </location>
</feature>
<comment type="similarity">
    <text evidence="3 11">Belongs to the glycosyl hydrolase 11 (cellulase G) family.</text>
</comment>
<keyword evidence="10" id="KW-0624">Polysaccharide degradation</keyword>
<evidence type="ECO:0000256" key="7">
    <source>
        <dbReference type="ARBA" id="ARBA00022801"/>
    </source>
</evidence>
<dbReference type="EMBL" id="ML769420">
    <property type="protein sequence ID" value="KAE9404042.1"/>
    <property type="molecule type" value="Genomic_DNA"/>
</dbReference>
<dbReference type="PROSITE" id="PS00562">
    <property type="entry name" value="CBM1_1"/>
    <property type="match status" value="1"/>
</dbReference>
<dbReference type="UniPathway" id="UPA00114"/>
<dbReference type="InterPro" id="IPR001137">
    <property type="entry name" value="Glyco_hydro_11"/>
</dbReference>
<proteinExistence type="inferred from homology"/>
<keyword evidence="7" id="KW-0378">Hydrolase</keyword>
<feature type="domain" description="GH11" evidence="14">
    <location>
        <begin position="1"/>
        <end position="86"/>
    </location>
</feature>
<dbReference type="SUPFAM" id="SSF57180">
    <property type="entry name" value="Cellulose-binding domain"/>
    <property type="match status" value="1"/>
</dbReference>
<organism evidence="15 16">
    <name type="scientific">Gymnopus androsaceus JB14</name>
    <dbReference type="NCBI Taxonomy" id="1447944"/>
    <lineage>
        <taxon>Eukaryota</taxon>
        <taxon>Fungi</taxon>
        <taxon>Dikarya</taxon>
        <taxon>Basidiomycota</taxon>
        <taxon>Agaricomycotina</taxon>
        <taxon>Agaricomycetes</taxon>
        <taxon>Agaricomycetidae</taxon>
        <taxon>Agaricales</taxon>
        <taxon>Marasmiineae</taxon>
        <taxon>Omphalotaceae</taxon>
        <taxon>Gymnopus</taxon>
    </lineage>
</organism>
<dbReference type="InterPro" id="IPR035971">
    <property type="entry name" value="CBD_sf"/>
</dbReference>
<evidence type="ECO:0000313" key="15">
    <source>
        <dbReference type="EMBL" id="KAE9404042.1"/>
    </source>
</evidence>